<dbReference type="PANTHER" id="PTHR30061:SF50">
    <property type="entry name" value="MALTOSE_MALTODEXTRIN-BINDING PERIPLASMIC PROTEIN"/>
    <property type="match status" value="1"/>
</dbReference>
<dbReference type="EMBL" id="CP073767">
    <property type="protein sequence ID" value="UWZ52518.1"/>
    <property type="molecule type" value="Genomic_DNA"/>
</dbReference>
<evidence type="ECO:0000256" key="3">
    <source>
        <dbReference type="ARBA" id="ARBA00022729"/>
    </source>
</evidence>
<dbReference type="AlphaFoldDB" id="A0A9Q9IDK6"/>
<dbReference type="GO" id="GO:0015768">
    <property type="term" value="P:maltose transport"/>
    <property type="evidence" value="ECO:0007669"/>
    <property type="project" value="TreeGrafter"/>
</dbReference>
<keyword evidence="6" id="KW-1185">Reference proteome</keyword>
<feature type="signal peptide" evidence="4">
    <location>
        <begin position="1"/>
        <end position="21"/>
    </location>
</feature>
<dbReference type="GO" id="GO:0042956">
    <property type="term" value="P:maltodextrin transmembrane transport"/>
    <property type="evidence" value="ECO:0007669"/>
    <property type="project" value="TreeGrafter"/>
</dbReference>
<dbReference type="PANTHER" id="PTHR30061">
    <property type="entry name" value="MALTOSE-BINDING PERIPLASMIC PROTEIN"/>
    <property type="match status" value="1"/>
</dbReference>
<keyword evidence="2" id="KW-0813">Transport</keyword>
<dbReference type="PROSITE" id="PS51257">
    <property type="entry name" value="PROKAR_LIPOPROTEIN"/>
    <property type="match status" value="1"/>
</dbReference>
<name>A0A9Q9IDK6_9ACTN</name>
<feature type="chain" id="PRO_5040109655" evidence="4">
    <location>
        <begin position="22"/>
        <end position="444"/>
    </location>
</feature>
<dbReference type="Gene3D" id="3.40.190.10">
    <property type="entry name" value="Periplasmic binding protein-like II"/>
    <property type="match status" value="1"/>
</dbReference>
<dbReference type="Pfam" id="PF01547">
    <property type="entry name" value="SBP_bac_1"/>
    <property type="match status" value="1"/>
</dbReference>
<dbReference type="InterPro" id="IPR006059">
    <property type="entry name" value="SBP"/>
</dbReference>
<proteinExistence type="inferred from homology"/>
<dbReference type="KEGG" id="daur:Daura_38640"/>
<accession>A0A9Q9IDK6</accession>
<evidence type="ECO:0000313" key="5">
    <source>
        <dbReference type="EMBL" id="UWZ52518.1"/>
    </source>
</evidence>
<evidence type="ECO:0000256" key="1">
    <source>
        <dbReference type="ARBA" id="ARBA00008520"/>
    </source>
</evidence>
<dbReference type="OrthoDB" id="2510110at2"/>
<evidence type="ECO:0000256" key="2">
    <source>
        <dbReference type="ARBA" id="ARBA00022448"/>
    </source>
</evidence>
<comment type="similarity">
    <text evidence="1">Belongs to the bacterial solute-binding protein 1 family.</text>
</comment>
<reference evidence="5" key="1">
    <citation type="submission" date="2021-04" db="EMBL/GenBank/DDBJ databases">
        <title>Dactylosporangium aurantiacum NRRL B-8018 full assembly.</title>
        <authorList>
            <person name="Hartkoorn R.C."/>
            <person name="Beaudoing E."/>
            <person name="Hot D."/>
        </authorList>
    </citation>
    <scope>NUCLEOTIDE SEQUENCE</scope>
    <source>
        <strain evidence="5">NRRL B-8018</strain>
    </source>
</reference>
<evidence type="ECO:0000256" key="4">
    <source>
        <dbReference type="SAM" id="SignalP"/>
    </source>
</evidence>
<gene>
    <name evidence="5" type="ORF">Daura_38640</name>
</gene>
<dbReference type="SUPFAM" id="SSF53850">
    <property type="entry name" value="Periplasmic binding protein-like II"/>
    <property type="match status" value="1"/>
</dbReference>
<sequence length="444" mass="46533">MRRIPLIAAVAAATLALSACGAGDGGKGTGDTGLNGAGKTLNVLVQANTIYPDQQRSWFTEINDKFKAQTGAEVKFETFASPNDELTKIQTSVLSGQGPDIYSLGTTFTPTAYATGAFLELKDDDWKKVGGKDAFLPATLGISGPDAEHQVGIPFTSRPFVMAYNTELLKAAGIDKPATSWDELLVQAKKTTGGGTYGLAVAYADGFDPWKFIWAMSVQAGNPLVKDKKASLNDPSTLKAYQTYLGWLATDKVVNPAAVGWKNAQAIADFGAGKAAFLPMVSATSKVTLDKSAVAGKYAYAIMPTIPPGQTSTPGVGATSILSGDNLVVAKYTKNKDLALALVKLLTSAEQQESYYKTFGELPTNATAAKQLQGDPALAPIVESAAKASGTPFNGAWSQVQLALVNVVVQSIPALKDGKLDEAKLRQLVADGQKAAQDALDKSK</sequence>
<dbReference type="RefSeq" id="WP_052387883.1">
    <property type="nucleotide sequence ID" value="NZ_CP073767.1"/>
</dbReference>
<dbReference type="GO" id="GO:0055052">
    <property type="term" value="C:ATP-binding cassette (ABC) transporter complex, substrate-binding subunit-containing"/>
    <property type="evidence" value="ECO:0007669"/>
    <property type="project" value="TreeGrafter"/>
</dbReference>
<evidence type="ECO:0000313" key="6">
    <source>
        <dbReference type="Proteomes" id="UP001058003"/>
    </source>
</evidence>
<dbReference type="Proteomes" id="UP001058003">
    <property type="component" value="Chromosome"/>
</dbReference>
<dbReference type="GO" id="GO:1901982">
    <property type="term" value="F:maltose binding"/>
    <property type="evidence" value="ECO:0007669"/>
    <property type="project" value="TreeGrafter"/>
</dbReference>
<keyword evidence="3 4" id="KW-0732">Signal</keyword>
<organism evidence="5 6">
    <name type="scientific">Dactylosporangium aurantiacum</name>
    <dbReference type="NCBI Taxonomy" id="35754"/>
    <lineage>
        <taxon>Bacteria</taxon>
        <taxon>Bacillati</taxon>
        <taxon>Actinomycetota</taxon>
        <taxon>Actinomycetes</taxon>
        <taxon>Micromonosporales</taxon>
        <taxon>Micromonosporaceae</taxon>
        <taxon>Dactylosporangium</taxon>
    </lineage>
</organism>
<protein>
    <submittedName>
        <fullName evidence="5">Extracellular solute-binding protein</fullName>
    </submittedName>
</protein>